<dbReference type="EMBL" id="VYZN01000019">
    <property type="protein sequence ID" value="KAE9536965.1"/>
    <property type="molecule type" value="Genomic_DNA"/>
</dbReference>
<dbReference type="OrthoDB" id="6617494at2759"/>
<evidence type="ECO:0000256" key="1">
    <source>
        <dbReference type="SAM" id="MobiDB-lite"/>
    </source>
</evidence>
<dbReference type="AlphaFoldDB" id="A0A6G0TR41"/>
<comment type="caution">
    <text evidence="2">The sequence shown here is derived from an EMBL/GenBank/DDBJ whole genome shotgun (WGS) entry which is preliminary data.</text>
</comment>
<feature type="region of interest" description="Disordered" evidence="1">
    <location>
        <begin position="151"/>
        <end position="170"/>
    </location>
</feature>
<feature type="compositionally biased region" description="Low complexity" evidence="1">
    <location>
        <begin position="155"/>
        <end position="170"/>
    </location>
</feature>
<protein>
    <submittedName>
        <fullName evidence="2">Uncharacterized protein</fullName>
    </submittedName>
</protein>
<proteinExistence type="predicted"/>
<sequence length="225" mass="24973">MPGSTCQYFNCGKSSSKFPNLKFYRSPNGNRLETWKINSGNIKLFSIDDEKCYNRRNLLSDNSCNCALTNSGVIKQFLVKATNYFNDLFKINGKGKKGGYNKNPTARTIRTSFRSTCVFSLITSKGTNCEISQNIDDPALVQDFITPDKTINEGSESGSDTISSSSSSSPLKIISEKCDTKKINETIRTSKTFSTTSHQIKLIKLLKILKICRAFAESSCCQISV</sequence>
<evidence type="ECO:0000313" key="3">
    <source>
        <dbReference type="Proteomes" id="UP000475862"/>
    </source>
</evidence>
<dbReference type="Proteomes" id="UP000475862">
    <property type="component" value="Unassembled WGS sequence"/>
</dbReference>
<keyword evidence="3" id="KW-1185">Reference proteome</keyword>
<reference evidence="2 3" key="1">
    <citation type="submission" date="2019-08" db="EMBL/GenBank/DDBJ databases">
        <title>The genome of the soybean aphid Biotype 1, its phylome, world population structure and adaptation to the North American continent.</title>
        <authorList>
            <person name="Giordano R."/>
            <person name="Donthu R.K."/>
            <person name="Hernandez A.G."/>
            <person name="Wright C.L."/>
            <person name="Zimin A.V."/>
        </authorList>
    </citation>
    <scope>NUCLEOTIDE SEQUENCE [LARGE SCALE GENOMIC DNA]</scope>
    <source>
        <tissue evidence="2">Whole aphids</tissue>
    </source>
</reference>
<accession>A0A6G0TR41</accession>
<gene>
    <name evidence="2" type="ORF">AGLY_006772</name>
</gene>
<name>A0A6G0TR41_APHGL</name>
<organism evidence="2 3">
    <name type="scientific">Aphis glycines</name>
    <name type="common">Soybean aphid</name>
    <dbReference type="NCBI Taxonomy" id="307491"/>
    <lineage>
        <taxon>Eukaryota</taxon>
        <taxon>Metazoa</taxon>
        <taxon>Ecdysozoa</taxon>
        <taxon>Arthropoda</taxon>
        <taxon>Hexapoda</taxon>
        <taxon>Insecta</taxon>
        <taxon>Pterygota</taxon>
        <taxon>Neoptera</taxon>
        <taxon>Paraneoptera</taxon>
        <taxon>Hemiptera</taxon>
        <taxon>Sternorrhyncha</taxon>
        <taxon>Aphidomorpha</taxon>
        <taxon>Aphidoidea</taxon>
        <taxon>Aphididae</taxon>
        <taxon>Aphidini</taxon>
        <taxon>Aphis</taxon>
        <taxon>Aphis</taxon>
    </lineage>
</organism>
<evidence type="ECO:0000313" key="2">
    <source>
        <dbReference type="EMBL" id="KAE9536965.1"/>
    </source>
</evidence>